<dbReference type="Proteomes" id="UP000068243">
    <property type="component" value="Unassembled WGS sequence"/>
</dbReference>
<dbReference type="CDD" id="cd00067">
    <property type="entry name" value="GAL4"/>
    <property type="match status" value="1"/>
</dbReference>
<feature type="compositionally biased region" description="Low complexity" evidence="6">
    <location>
        <begin position="471"/>
        <end position="481"/>
    </location>
</feature>
<dbReference type="InterPro" id="IPR017439">
    <property type="entry name" value="Amidohydrolase"/>
</dbReference>
<dbReference type="NCBIfam" id="TIGR01891">
    <property type="entry name" value="amidohydrolases"/>
    <property type="match status" value="1"/>
</dbReference>
<name>A0A124BVI2_ASPNG</name>
<dbReference type="Gene3D" id="3.30.70.360">
    <property type="match status" value="1"/>
</dbReference>
<dbReference type="Pfam" id="PF07687">
    <property type="entry name" value="M20_dimer"/>
    <property type="match status" value="1"/>
</dbReference>
<dbReference type="FunFam" id="3.30.70.360:FF:000004">
    <property type="entry name" value="Peptidase M20 domain-containing protein 2"/>
    <property type="match status" value="1"/>
</dbReference>
<sequence length="984" mass="110806">MTATQTITQTVPTIDEVKVAIDAALESAKTSLRELNREIWCNPETAYQEHRAHDTICDFLEKQGFTVTRHAYGLDTSFEALSGSGGRLINFNAEYDALPDIGHACGHNLITTSSMAAFLALSTVLKQFGIPGRTQLLGTPAEENGGGKAKLIDLGAYKGVDVSLMAHAGPKELFPGVVADSVGGVRMNARKEIHCEFTGRSAHAGGNPWEGINALDALVTSYNNVAVLRQQLRPDERIHCAFLDTPTVANIIPSYTKAYWQVRSPTLKGLNQLMVKVRNCIEAGALATGCEAKIIENELYTDIKINDTLCDRYKAHMSKYDRNVIASLEKVMTGSSDIGNVSYLVPTLHTMFGITDEPGSFPHHPKFAAAAGTDYAHQEAVIVGKSLALIGWEMVTSDELFGIAQKQWKECCSTCRRRKVKCGEERPVCKRCFNLRLNCEWGIPVKRGKANAPVRHLQPAQPRWPTSDGITTCSSPSATTPSPVRAAVTNSILHPHYANTLAALWHRQSPGPAPDLTPVSPDVSFPTGWPFPPYAQPSPLYRPLPGTGALPCTNSLVLSEHDQKYFQYFPSSSVVFYYMKNWQWSSFRYLYEGPAATSKVIMRMILALSASDMHRNGLVVRSPGRPTAEDHGRYHYGMAVKEFRQLLETPKPQVSFAELEMIFATMFLMVAYEWQFGHCVRHLHLHLQGVRSLLETHPELFHVRDVNEVLLAMEADQPSDTVSRASFISDQFLLWILYIDVNRRSIGTTESLYDYVLNSGNESLHPDHLYRCARLWSRCFWGKQYPDQEVSDDMENYRGLEFVHVGYTLWHKLWKCLDEKHTESGDALFAEMMTVRDKYSDLLLTAKLASPGSTRRTLNTIYMAVNNFYALILFHRRLFDTARPPAALHRQALNNIIDNAHKQYVADPRLLRRLHWPLLMAIVETDDPAQREWLRERLYELRSFHSEHLWAFQLAEEVLARQDASAGEYANLAELLRNHQIRLQ</sequence>
<comment type="similarity">
    <text evidence="1">Belongs to the peptidase M20A family.</text>
</comment>
<dbReference type="AlphaFoldDB" id="A0A124BVI2"/>
<dbReference type="PROSITE" id="PS50048">
    <property type="entry name" value="ZN2_CY6_FUNGAL_2"/>
    <property type="match status" value="1"/>
</dbReference>
<feature type="domain" description="Zn(2)-C6 fungal-type" evidence="7">
    <location>
        <begin position="411"/>
        <end position="441"/>
    </location>
</feature>
<dbReference type="InterPro" id="IPR052030">
    <property type="entry name" value="Peptidase_M20/M20A_hydrolases"/>
</dbReference>
<dbReference type="GO" id="GO:0016805">
    <property type="term" value="F:dipeptidase activity"/>
    <property type="evidence" value="ECO:0007669"/>
    <property type="project" value="TreeGrafter"/>
</dbReference>
<dbReference type="GO" id="GO:0009893">
    <property type="term" value="P:positive regulation of metabolic process"/>
    <property type="evidence" value="ECO:0007669"/>
    <property type="project" value="UniProtKB-ARBA"/>
</dbReference>
<evidence type="ECO:0000313" key="8">
    <source>
        <dbReference type="EMBL" id="GAQ36216.1"/>
    </source>
</evidence>
<dbReference type="VEuPathDB" id="FungiDB:An11g08890"/>
<dbReference type="InterPro" id="IPR002933">
    <property type="entry name" value="Peptidase_M20"/>
</dbReference>
<evidence type="ECO:0000256" key="6">
    <source>
        <dbReference type="SAM" id="MobiDB-lite"/>
    </source>
</evidence>
<dbReference type="VEuPathDB" id="FungiDB:An01g11620"/>
<dbReference type="InterPro" id="IPR036264">
    <property type="entry name" value="Bact_exopeptidase_dim_dom"/>
</dbReference>
<dbReference type="VEuPathDB" id="FungiDB:ATCC64974_14140"/>
<dbReference type="VEuPathDB" id="FungiDB:M747DRAFT_286023"/>
<keyword evidence="2" id="KW-0805">Transcription regulation</keyword>
<accession>A0A124BVI2</accession>
<evidence type="ECO:0000256" key="2">
    <source>
        <dbReference type="ARBA" id="ARBA00023015"/>
    </source>
</evidence>
<feature type="region of interest" description="Disordered" evidence="6">
    <location>
        <begin position="459"/>
        <end position="481"/>
    </location>
</feature>
<dbReference type="VEuPathDB" id="FungiDB:ASPNIDRAFT2_1149975"/>
<evidence type="ECO:0000313" key="9">
    <source>
        <dbReference type="Proteomes" id="UP000068243"/>
    </source>
</evidence>
<evidence type="ECO:0000256" key="3">
    <source>
        <dbReference type="ARBA" id="ARBA00023125"/>
    </source>
</evidence>
<dbReference type="PaxDb" id="5061-CADANGAP00001123"/>
<dbReference type="EMBL" id="BCMY01000002">
    <property type="protein sequence ID" value="GAQ36216.1"/>
    <property type="molecule type" value="Genomic_DNA"/>
</dbReference>
<dbReference type="OrthoDB" id="4356994at2759"/>
<keyword evidence="3" id="KW-0238">DNA-binding</keyword>
<dbReference type="GO" id="GO:0000981">
    <property type="term" value="F:DNA-binding transcription factor activity, RNA polymerase II-specific"/>
    <property type="evidence" value="ECO:0007669"/>
    <property type="project" value="InterPro"/>
</dbReference>
<dbReference type="PANTHER" id="PTHR30575:SF8">
    <property type="entry name" value="PEPTIDASE M20 DOMAIN-CONTAINING PROTEIN 2"/>
    <property type="match status" value="1"/>
</dbReference>
<keyword evidence="5" id="KW-0539">Nucleus</keyword>
<dbReference type="SUPFAM" id="SSF55031">
    <property type="entry name" value="Bacterial exopeptidase dimerisation domain"/>
    <property type="match status" value="1"/>
</dbReference>
<dbReference type="VEuPathDB" id="FungiDB:ASPNIDRAFT2_178302"/>
<dbReference type="Gene3D" id="4.10.240.10">
    <property type="entry name" value="Zn(2)-C6 fungal-type DNA-binding domain"/>
    <property type="match status" value="1"/>
</dbReference>
<evidence type="ECO:0000259" key="7">
    <source>
        <dbReference type="PROSITE" id="PS50048"/>
    </source>
</evidence>
<proteinExistence type="inferred from homology"/>
<evidence type="ECO:0000256" key="4">
    <source>
        <dbReference type="ARBA" id="ARBA00023163"/>
    </source>
</evidence>
<dbReference type="PANTHER" id="PTHR30575">
    <property type="entry name" value="PEPTIDASE M20"/>
    <property type="match status" value="1"/>
</dbReference>
<dbReference type="Gene3D" id="3.40.630.10">
    <property type="entry name" value="Zn peptidases"/>
    <property type="match status" value="1"/>
</dbReference>
<dbReference type="SUPFAM" id="SSF53187">
    <property type="entry name" value="Zn-dependent exopeptidases"/>
    <property type="match status" value="1"/>
</dbReference>
<gene>
    <name evidence="8" type="ORF">ABL_01551</name>
</gene>
<dbReference type="CDD" id="cd05672">
    <property type="entry name" value="M20_ACY1L2-like"/>
    <property type="match status" value="1"/>
</dbReference>
<evidence type="ECO:0000256" key="1">
    <source>
        <dbReference type="ARBA" id="ARBA00006247"/>
    </source>
</evidence>
<keyword evidence="4" id="KW-0804">Transcription</keyword>
<dbReference type="Pfam" id="PF01546">
    <property type="entry name" value="Peptidase_M20"/>
    <property type="match status" value="1"/>
</dbReference>
<dbReference type="SUPFAM" id="SSF57701">
    <property type="entry name" value="Zn2/Cys6 DNA-binding domain"/>
    <property type="match status" value="1"/>
</dbReference>
<dbReference type="GO" id="GO:0003677">
    <property type="term" value="F:DNA binding"/>
    <property type="evidence" value="ECO:0007669"/>
    <property type="project" value="UniProtKB-KW"/>
</dbReference>
<dbReference type="InterPro" id="IPR001138">
    <property type="entry name" value="Zn2Cys6_DnaBD"/>
</dbReference>
<dbReference type="InterPro" id="IPR011650">
    <property type="entry name" value="Peptidase_M20_dimer"/>
</dbReference>
<dbReference type="Pfam" id="PF00172">
    <property type="entry name" value="Zn_clus"/>
    <property type="match status" value="1"/>
</dbReference>
<dbReference type="InterPro" id="IPR036864">
    <property type="entry name" value="Zn2-C6_fun-type_DNA-bd_sf"/>
</dbReference>
<evidence type="ECO:0000256" key="5">
    <source>
        <dbReference type="ARBA" id="ARBA00023242"/>
    </source>
</evidence>
<organism evidence="8 9">
    <name type="scientific">Aspergillus niger</name>
    <dbReference type="NCBI Taxonomy" id="5061"/>
    <lineage>
        <taxon>Eukaryota</taxon>
        <taxon>Fungi</taxon>
        <taxon>Dikarya</taxon>
        <taxon>Ascomycota</taxon>
        <taxon>Pezizomycotina</taxon>
        <taxon>Eurotiomycetes</taxon>
        <taxon>Eurotiomycetidae</taxon>
        <taxon>Eurotiales</taxon>
        <taxon>Aspergillaceae</taxon>
        <taxon>Aspergillus</taxon>
        <taxon>Aspergillus subgen. Circumdati</taxon>
    </lineage>
</organism>
<dbReference type="VEuPathDB" id="FungiDB:ATCC64974_93730"/>
<dbReference type="VEuPathDB" id="FungiDB:M747DRAFT_356498"/>
<dbReference type="Pfam" id="PF11951">
    <property type="entry name" value="Fungal_trans_2"/>
    <property type="match status" value="1"/>
</dbReference>
<protein>
    <submittedName>
        <fullName evidence="8">Zn(II)2Cys6 transcription factor</fullName>
    </submittedName>
</protein>
<reference evidence="9" key="1">
    <citation type="journal article" date="2016" name="Genome Announc.">
        <title>Draft genome sequence of Aspergillus niger strain An76.</title>
        <authorList>
            <person name="Gong W."/>
            <person name="Cheng Z."/>
            <person name="Zhang H."/>
            <person name="Liu L."/>
            <person name="Gao P."/>
            <person name="Wang L."/>
        </authorList>
    </citation>
    <scope>NUCLEOTIDE SEQUENCE [LARGE SCALE GENOMIC DNA]</scope>
    <source>
        <strain evidence="9">An76</strain>
    </source>
</reference>
<comment type="caution">
    <text evidence="8">The sequence shown here is derived from an EMBL/GenBank/DDBJ whole genome shotgun (WGS) entry which is preliminary data.</text>
</comment>
<dbReference type="InterPro" id="IPR021858">
    <property type="entry name" value="Fun_TF"/>
</dbReference>
<dbReference type="GO" id="GO:0008270">
    <property type="term" value="F:zinc ion binding"/>
    <property type="evidence" value="ECO:0007669"/>
    <property type="project" value="InterPro"/>
</dbReference>